<proteinExistence type="predicted"/>
<organism evidence="1 2">
    <name type="scientific">Rhodocollybia butyracea</name>
    <dbReference type="NCBI Taxonomy" id="206335"/>
    <lineage>
        <taxon>Eukaryota</taxon>
        <taxon>Fungi</taxon>
        <taxon>Dikarya</taxon>
        <taxon>Basidiomycota</taxon>
        <taxon>Agaricomycotina</taxon>
        <taxon>Agaricomycetes</taxon>
        <taxon>Agaricomycetidae</taxon>
        <taxon>Agaricales</taxon>
        <taxon>Marasmiineae</taxon>
        <taxon>Omphalotaceae</taxon>
        <taxon>Rhodocollybia</taxon>
    </lineage>
</organism>
<dbReference type="Proteomes" id="UP000772434">
    <property type="component" value="Unassembled WGS sequence"/>
</dbReference>
<evidence type="ECO:0000313" key="2">
    <source>
        <dbReference type="Proteomes" id="UP000772434"/>
    </source>
</evidence>
<protein>
    <submittedName>
        <fullName evidence="1">Uncharacterized protein</fullName>
    </submittedName>
</protein>
<sequence length="92" mass="10126">METLPQRVHSNVLRKANSNGSRFHVVIVGINKYDDPRTPALKGCVHDALLFRGYLMHDLSVPSDRITLLLSPTCAKDVDGSVPYKPPLATIS</sequence>
<name>A0A9P5P4I2_9AGAR</name>
<dbReference type="EMBL" id="JADNRY010000429">
    <property type="protein sequence ID" value="KAF9056810.1"/>
    <property type="molecule type" value="Genomic_DNA"/>
</dbReference>
<dbReference type="Gene3D" id="3.40.50.12660">
    <property type="match status" value="1"/>
</dbReference>
<dbReference type="AlphaFoldDB" id="A0A9P5P4I2"/>
<evidence type="ECO:0000313" key="1">
    <source>
        <dbReference type="EMBL" id="KAF9056810.1"/>
    </source>
</evidence>
<comment type="caution">
    <text evidence="1">The sequence shown here is derived from an EMBL/GenBank/DDBJ whole genome shotgun (WGS) entry which is preliminary data.</text>
</comment>
<keyword evidence="2" id="KW-1185">Reference proteome</keyword>
<gene>
    <name evidence="1" type="ORF">BDP27DRAFT_1275610</name>
</gene>
<dbReference type="OrthoDB" id="10255174at2759"/>
<accession>A0A9P5P4I2</accession>
<reference evidence="1" key="1">
    <citation type="submission" date="2020-11" db="EMBL/GenBank/DDBJ databases">
        <authorList>
            <consortium name="DOE Joint Genome Institute"/>
            <person name="Ahrendt S."/>
            <person name="Riley R."/>
            <person name="Andreopoulos W."/>
            <person name="Labutti K."/>
            <person name="Pangilinan J."/>
            <person name="Ruiz-Duenas F.J."/>
            <person name="Barrasa J.M."/>
            <person name="Sanchez-Garcia M."/>
            <person name="Camarero S."/>
            <person name="Miyauchi S."/>
            <person name="Serrano A."/>
            <person name="Linde D."/>
            <person name="Babiker R."/>
            <person name="Drula E."/>
            <person name="Ayuso-Fernandez I."/>
            <person name="Pacheco R."/>
            <person name="Padilla G."/>
            <person name="Ferreira P."/>
            <person name="Barriuso J."/>
            <person name="Kellner H."/>
            <person name="Castanera R."/>
            <person name="Alfaro M."/>
            <person name="Ramirez L."/>
            <person name="Pisabarro A.G."/>
            <person name="Kuo A."/>
            <person name="Tritt A."/>
            <person name="Lipzen A."/>
            <person name="He G."/>
            <person name="Yan M."/>
            <person name="Ng V."/>
            <person name="Cullen D."/>
            <person name="Martin F."/>
            <person name="Rosso M.-N."/>
            <person name="Henrissat B."/>
            <person name="Hibbett D."/>
            <person name="Martinez A.T."/>
            <person name="Grigoriev I.V."/>
        </authorList>
    </citation>
    <scope>NUCLEOTIDE SEQUENCE</scope>
    <source>
        <strain evidence="1">AH 40177</strain>
    </source>
</reference>